<proteinExistence type="predicted"/>
<reference evidence="3 4" key="2">
    <citation type="journal article" date="2016" name="Int. J. Syst. Evol. Microbiol.">
        <title>Lutibacter profundi sp. nov., isolated from a deep-sea hydrothermal system on the Arctic Mid-Ocean Ridge and emended description of the genus Lutibacter.</title>
        <authorList>
            <person name="Le Moine Bauer S."/>
            <person name="Roalkvam I."/>
            <person name="Steen I.H."/>
            <person name="Dahle H."/>
        </authorList>
    </citation>
    <scope>NUCLEOTIDE SEQUENCE [LARGE SCALE GENOMIC DNA]</scope>
    <source>
        <strain evidence="3 4">LP1</strain>
    </source>
</reference>
<dbReference type="PANTHER" id="PTHR42730">
    <property type="entry name" value="2-OXOGLUTARATE SYNTHASE SUBUNIT KORC"/>
    <property type="match status" value="1"/>
</dbReference>
<evidence type="ECO:0000256" key="1">
    <source>
        <dbReference type="ARBA" id="ARBA00023002"/>
    </source>
</evidence>
<gene>
    <name evidence="3" type="ORF">Lupro_04530</name>
</gene>
<name>A0A0X8G5Q3_9FLAO</name>
<dbReference type="Proteomes" id="UP000059672">
    <property type="component" value="Chromosome"/>
</dbReference>
<dbReference type="InterPro" id="IPR019752">
    <property type="entry name" value="Pyrv/ketoisovalerate_OxRed_cat"/>
</dbReference>
<feature type="domain" description="Pyruvate/ketoisovalerate oxidoreductase catalytic" evidence="2">
    <location>
        <begin position="11"/>
        <end position="174"/>
    </location>
</feature>
<dbReference type="RefSeq" id="WP_068206683.1">
    <property type="nucleotide sequence ID" value="NZ_CP013355.1"/>
</dbReference>
<sequence>MTEEIIIAGFGGQGVLSMGKILAYSGIMQDEEVSWMPSYGPEMRGGTANVTVILSDERISSPYLKIFDTAIILNQQSMDKFEKTVKPGGILIYDPNGITHHPTRNDIQIFQIEGNKLASEMGNKKIFNMIVLGGFLKIKPIVKLENVIEGIKKSLPERYHHLIPLNKEAIKKGMSSINPYKVEEQLQNT</sequence>
<reference evidence="4" key="1">
    <citation type="submission" date="2015-12" db="EMBL/GenBank/DDBJ databases">
        <title>Complete genome sequence of Lutibacter profundus strain LP1.</title>
        <authorList>
            <person name="Wissuwa J."/>
            <person name="Le Moine Bauer S."/>
            <person name="Stokke R."/>
            <person name="Dahle H."/>
            <person name="Steen I.H."/>
        </authorList>
    </citation>
    <scope>NUCLEOTIDE SEQUENCE [LARGE SCALE GENOMIC DNA]</scope>
    <source>
        <strain evidence="4">LP1</strain>
    </source>
</reference>
<dbReference type="GO" id="GO:0016903">
    <property type="term" value="F:oxidoreductase activity, acting on the aldehyde or oxo group of donors"/>
    <property type="evidence" value="ECO:0007669"/>
    <property type="project" value="InterPro"/>
</dbReference>
<dbReference type="EMBL" id="CP013355">
    <property type="protein sequence ID" value="AMC10551.1"/>
    <property type="molecule type" value="Genomic_DNA"/>
</dbReference>
<dbReference type="SUPFAM" id="SSF53323">
    <property type="entry name" value="Pyruvate-ferredoxin oxidoreductase, PFOR, domain III"/>
    <property type="match status" value="1"/>
</dbReference>
<protein>
    <submittedName>
        <fullName evidence="3">2-oxoglutarate ferredoxin oxidoreductase subunit gamma</fullName>
    </submittedName>
</protein>
<evidence type="ECO:0000259" key="2">
    <source>
        <dbReference type="Pfam" id="PF01558"/>
    </source>
</evidence>
<dbReference type="AlphaFoldDB" id="A0A0X8G5Q3"/>
<evidence type="ECO:0000313" key="4">
    <source>
        <dbReference type="Proteomes" id="UP000059672"/>
    </source>
</evidence>
<accession>A0A0X8G5Q3</accession>
<dbReference type="KEGG" id="lut:Lupro_04530"/>
<keyword evidence="4" id="KW-1185">Reference proteome</keyword>
<dbReference type="Gene3D" id="3.40.920.10">
    <property type="entry name" value="Pyruvate-ferredoxin oxidoreductase, PFOR, domain III"/>
    <property type="match status" value="1"/>
</dbReference>
<dbReference type="InterPro" id="IPR002869">
    <property type="entry name" value="Pyrv_flavodox_OxRed_cen"/>
</dbReference>
<dbReference type="PANTHER" id="PTHR42730:SF1">
    <property type="entry name" value="2-OXOGLUTARATE SYNTHASE SUBUNIT KORC"/>
    <property type="match status" value="1"/>
</dbReference>
<evidence type="ECO:0000313" key="3">
    <source>
        <dbReference type="EMBL" id="AMC10551.1"/>
    </source>
</evidence>
<dbReference type="STRING" id="1622118.Lupro_04530"/>
<dbReference type="Pfam" id="PF01558">
    <property type="entry name" value="POR"/>
    <property type="match status" value="1"/>
</dbReference>
<dbReference type="OrthoDB" id="9789125at2"/>
<dbReference type="InterPro" id="IPR052554">
    <property type="entry name" value="2-oxoglutarate_synth_KorC"/>
</dbReference>
<dbReference type="PATRIC" id="fig|1622118.3.peg.946"/>
<organism evidence="3 4">
    <name type="scientific">Lutibacter profundi</name>
    <dbReference type="NCBI Taxonomy" id="1622118"/>
    <lineage>
        <taxon>Bacteria</taxon>
        <taxon>Pseudomonadati</taxon>
        <taxon>Bacteroidota</taxon>
        <taxon>Flavobacteriia</taxon>
        <taxon>Flavobacteriales</taxon>
        <taxon>Flavobacteriaceae</taxon>
        <taxon>Lutibacter</taxon>
    </lineage>
</organism>
<keyword evidence="1" id="KW-0560">Oxidoreductase</keyword>